<sequence>MRFSPLKTSEEQFDLRHVRSPEGVNTEGITFSETANPTHDTDGTIEENEADIKPPSRIELVDCSSITTCSDSNGRKPSSQLHPERRKVLRDFPEPFYCECDPSAAKQYNPQLTDTYEADSPGSSSPFSLVSVHLFVPSPTVPITGAQGSILQPKTNADPCCNPSVNDSPVWIENHMSKQTPTKKFYYCPECYQIIGPSLVSYDPAQPYRSADEENSCPISPSKLVQSKAILFTSESSETSSYSDAPIPWYKRTLCPCVWKDKYEPQIHGFHHPCTGAERGFDSNEARLSISNLLRRRKCEVCTNLRQAFAGFSEACIIFHKRRQFSGESATQNATNLGVTYHGVLRKTSSIVSSKRSFNLAKQAARNSLAHFGNSRSLESHNRRHARKALRTISFILGAFIICWTPYHIIMMIKGFCDDLETHTSCVNMHLYNLSYWLCYMNSPINPFCYALSNASFRRTFFRILRCDFQRK</sequence>
<dbReference type="AlphaFoldDB" id="A0A504YF12"/>
<dbReference type="GO" id="GO:0016907">
    <property type="term" value="F:G protein-coupled acetylcholine receptor activity"/>
    <property type="evidence" value="ECO:0007669"/>
    <property type="project" value="TreeGrafter"/>
</dbReference>
<organism evidence="12 13">
    <name type="scientific">Fasciola gigantica</name>
    <name type="common">Giant liver fluke</name>
    <dbReference type="NCBI Taxonomy" id="46835"/>
    <lineage>
        <taxon>Eukaryota</taxon>
        <taxon>Metazoa</taxon>
        <taxon>Spiralia</taxon>
        <taxon>Lophotrochozoa</taxon>
        <taxon>Platyhelminthes</taxon>
        <taxon>Trematoda</taxon>
        <taxon>Digenea</taxon>
        <taxon>Plagiorchiida</taxon>
        <taxon>Echinostomata</taxon>
        <taxon>Echinostomatoidea</taxon>
        <taxon>Fasciolidae</taxon>
        <taxon>Fasciola</taxon>
    </lineage>
</organism>
<dbReference type="OrthoDB" id="10071887at2759"/>
<dbReference type="Proteomes" id="UP000316759">
    <property type="component" value="Unassembled WGS sequence"/>
</dbReference>
<dbReference type="GO" id="GO:0030425">
    <property type="term" value="C:dendrite"/>
    <property type="evidence" value="ECO:0007669"/>
    <property type="project" value="TreeGrafter"/>
</dbReference>
<evidence type="ECO:0000256" key="7">
    <source>
        <dbReference type="ARBA" id="ARBA00023170"/>
    </source>
</evidence>
<gene>
    <name evidence="12" type="ORF">FGIG_03636</name>
</gene>
<evidence type="ECO:0000256" key="9">
    <source>
        <dbReference type="SAM" id="MobiDB-lite"/>
    </source>
</evidence>
<dbReference type="GO" id="GO:0004993">
    <property type="term" value="F:G protein-coupled serotonin receptor activity"/>
    <property type="evidence" value="ECO:0007669"/>
    <property type="project" value="TreeGrafter"/>
</dbReference>
<dbReference type="InterPro" id="IPR017452">
    <property type="entry name" value="GPCR_Rhodpsn_7TM"/>
</dbReference>
<dbReference type="PANTHER" id="PTHR24247">
    <property type="entry name" value="5-HYDROXYTRYPTAMINE RECEPTOR"/>
    <property type="match status" value="1"/>
</dbReference>
<evidence type="ECO:0000256" key="8">
    <source>
        <dbReference type="ARBA" id="ARBA00023224"/>
    </source>
</evidence>
<feature type="transmembrane region" description="Helical" evidence="10">
    <location>
        <begin position="434"/>
        <end position="453"/>
    </location>
</feature>
<keyword evidence="6 10" id="KW-0472">Membrane</keyword>
<dbReference type="STRING" id="46835.A0A504YF12"/>
<reference evidence="12 13" key="1">
    <citation type="submission" date="2019-04" db="EMBL/GenBank/DDBJ databases">
        <title>Annotation for the trematode Fasciola gigantica.</title>
        <authorList>
            <person name="Choi Y.-J."/>
        </authorList>
    </citation>
    <scope>NUCLEOTIDE SEQUENCE [LARGE SCALE GENOMIC DNA]</scope>
    <source>
        <strain evidence="12">Uganda_cow_1</strain>
    </source>
</reference>
<keyword evidence="5" id="KW-0297">G-protein coupled receptor</keyword>
<feature type="transmembrane region" description="Helical" evidence="10">
    <location>
        <begin position="393"/>
        <end position="414"/>
    </location>
</feature>
<evidence type="ECO:0000313" key="13">
    <source>
        <dbReference type="Proteomes" id="UP000316759"/>
    </source>
</evidence>
<keyword evidence="3 10" id="KW-0812">Transmembrane</keyword>
<keyword evidence="2" id="KW-1003">Cell membrane</keyword>
<keyword evidence="8" id="KW-0807">Transducer</keyword>
<feature type="region of interest" description="Disordered" evidence="9">
    <location>
        <begin position="25"/>
        <end position="54"/>
    </location>
</feature>
<keyword evidence="7 12" id="KW-0675">Receptor</keyword>
<feature type="compositionally biased region" description="Polar residues" evidence="9">
    <location>
        <begin position="27"/>
        <end position="38"/>
    </location>
</feature>
<name>A0A504YF12_FASGI</name>
<comment type="subcellular location">
    <subcellularLocation>
        <location evidence="1">Cell membrane</location>
        <topology evidence="1">Multi-pass membrane protein</topology>
    </subcellularLocation>
</comment>
<protein>
    <submittedName>
        <fullName evidence="12">Putative muscarinic acetylcholine receptor gar-2</fullName>
    </submittedName>
</protein>
<evidence type="ECO:0000259" key="11">
    <source>
        <dbReference type="PROSITE" id="PS50262"/>
    </source>
</evidence>
<evidence type="ECO:0000256" key="4">
    <source>
        <dbReference type="ARBA" id="ARBA00022989"/>
    </source>
</evidence>
<evidence type="ECO:0000256" key="3">
    <source>
        <dbReference type="ARBA" id="ARBA00022692"/>
    </source>
</evidence>
<dbReference type="InterPro" id="IPR000276">
    <property type="entry name" value="GPCR_Rhodpsn"/>
</dbReference>
<dbReference type="GO" id="GO:0045202">
    <property type="term" value="C:synapse"/>
    <property type="evidence" value="ECO:0007669"/>
    <property type="project" value="TreeGrafter"/>
</dbReference>
<dbReference type="EMBL" id="SUNJ01011179">
    <property type="protein sequence ID" value="TPP59096.1"/>
    <property type="molecule type" value="Genomic_DNA"/>
</dbReference>
<dbReference type="PRINTS" id="PR00237">
    <property type="entry name" value="GPCRRHODOPSN"/>
</dbReference>
<evidence type="ECO:0000256" key="5">
    <source>
        <dbReference type="ARBA" id="ARBA00023040"/>
    </source>
</evidence>
<keyword evidence="13" id="KW-1185">Reference proteome</keyword>
<dbReference type="GO" id="GO:0007187">
    <property type="term" value="P:G protein-coupled receptor signaling pathway, coupled to cyclic nucleotide second messenger"/>
    <property type="evidence" value="ECO:0007669"/>
    <property type="project" value="TreeGrafter"/>
</dbReference>
<evidence type="ECO:0000256" key="10">
    <source>
        <dbReference type="SAM" id="Phobius"/>
    </source>
</evidence>
<evidence type="ECO:0000256" key="6">
    <source>
        <dbReference type="ARBA" id="ARBA00023136"/>
    </source>
</evidence>
<proteinExistence type="predicted"/>
<comment type="caution">
    <text evidence="12">The sequence shown here is derived from an EMBL/GenBank/DDBJ whole genome shotgun (WGS) entry which is preliminary data.</text>
</comment>
<evidence type="ECO:0000256" key="1">
    <source>
        <dbReference type="ARBA" id="ARBA00004651"/>
    </source>
</evidence>
<dbReference type="PROSITE" id="PS50262">
    <property type="entry name" value="G_PROTEIN_RECEP_F1_2"/>
    <property type="match status" value="1"/>
</dbReference>
<dbReference type="Pfam" id="PF00001">
    <property type="entry name" value="7tm_1"/>
    <property type="match status" value="1"/>
</dbReference>
<dbReference type="SUPFAM" id="SSF81321">
    <property type="entry name" value="Family A G protein-coupled receptor-like"/>
    <property type="match status" value="1"/>
</dbReference>
<dbReference type="GO" id="GO:0005886">
    <property type="term" value="C:plasma membrane"/>
    <property type="evidence" value="ECO:0007669"/>
    <property type="project" value="UniProtKB-SubCell"/>
</dbReference>
<evidence type="ECO:0000256" key="2">
    <source>
        <dbReference type="ARBA" id="ARBA00022475"/>
    </source>
</evidence>
<keyword evidence="4 10" id="KW-1133">Transmembrane helix</keyword>
<accession>A0A504YF12</accession>
<feature type="domain" description="G-protein coupled receptors family 1 profile" evidence="11">
    <location>
        <begin position="339"/>
        <end position="450"/>
    </location>
</feature>
<evidence type="ECO:0000313" key="12">
    <source>
        <dbReference type="EMBL" id="TPP59096.1"/>
    </source>
</evidence>
<dbReference type="PANTHER" id="PTHR24247:SF191">
    <property type="entry name" value="MUSCARINIC ACETYLCHOLINE RECEPTOR, B-TYPE, ISOFORM A"/>
    <property type="match status" value="1"/>
</dbReference>
<dbReference type="Gene3D" id="1.20.1070.10">
    <property type="entry name" value="Rhodopsin 7-helix transmembrane proteins"/>
    <property type="match status" value="1"/>
</dbReference>
<dbReference type="GO" id="GO:0007197">
    <property type="term" value="P:adenylate cyclase-inhibiting G protein-coupled acetylcholine receptor signaling pathway"/>
    <property type="evidence" value="ECO:0007669"/>
    <property type="project" value="TreeGrafter"/>
</dbReference>